<feature type="domain" description="Peptidase A1" evidence="6">
    <location>
        <begin position="72"/>
        <end position="384"/>
    </location>
</feature>
<keyword evidence="3" id="KW-1015">Disulfide bond</keyword>
<keyword evidence="4" id="KW-0645">Protease</keyword>
<dbReference type="AlphaFoldDB" id="A0A1J0KEF2"/>
<feature type="signal peptide" evidence="5">
    <location>
        <begin position="1"/>
        <end position="20"/>
    </location>
</feature>
<keyword evidence="5" id="KW-0732">Signal</keyword>
<comment type="similarity">
    <text evidence="1 4">Belongs to the peptidase A1 family.</text>
</comment>
<dbReference type="PRINTS" id="PR00792">
    <property type="entry name" value="PEPSIN"/>
</dbReference>
<dbReference type="GO" id="GO:0006508">
    <property type="term" value="P:proteolysis"/>
    <property type="evidence" value="ECO:0007669"/>
    <property type="project" value="UniProtKB-KW"/>
</dbReference>
<evidence type="ECO:0000313" key="7">
    <source>
        <dbReference type="EMBL" id="APC92576.1"/>
    </source>
</evidence>
<dbReference type="FunFam" id="2.40.70.10:FF:000008">
    <property type="entry name" value="Cathepsin D"/>
    <property type="match status" value="1"/>
</dbReference>
<sequence>MKTTAVLVVALFAAFYEAHSARIALHKYSNGPRSLRDFRNNVESYKNNLHRYFLLKKLGIPKILKNDENMDYYGEISLGTPPQTFRVVFDTGSSDLWVPSQSCSLTSTCFKHNTFKGPLSSTYVPNSRRLSIEYGTGSIVGNVAMDTLTIGDVPVVNQTFIEAIYISEYPFERVKADGILGLGFPELASTLATPPLYSMVTEDLLPKPIVSFYLNRDPSAERGGEIMFGETDESLYYKETAVPIPITERGYWQFSIDSVSIGGNTVLGCEDDCEAIADTGTSVVAVPAGKLDPILKSIGAISDSTLGLIDCEKRLSLPPVTFKINGLNYTLESKDYVIQTKEDGKTFCFVGFIENADSSFILGDVFLGKFYTVFDIGSQTVTFAKLKEQK</sequence>
<dbReference type="Gene3D" id="2.40.70.10">
    <property type="entry name" value="Acid Proteases"/>
    <property type="match status" value="2"/>
</dbReference>
<organism evidence="7">
    <name type="scientific">Dysdercus peruvianus</name>
    <dbReference type="NCBI Taxonomy" id="685034"/>
    <lineage>
        <taxon>Eukaryota</taxon>
        <taxon>Metazoa</taxon>
        <taxon>Ecdysozoa</taxon>
        <taxon>Arthropoda</taxon>
        <taxon>Hexapoda</taxon>
        <taxon>Insecta</taxon>
        <taxon>Pterygota</taxon>
        <taxon>Neoptera</taxon>
        <taxon>Paraneoptera</taxon>
        <taxon>Hemiptera</taxon>
        <taxon>Heteroptera</taxon>
        <taxon>Panheteroptera</taxon>
        <taxon>Pentatomomorpha</taxon>
        <taxon>Pyrrhocoroidea</taxon>
        <taxon>Pyrrhocoridae</taxon>
        <taxon>Dysdercus</taxon>
    </lineage>
</organism>
<feature type="active site" evidence="2">
    <location>
        <position position="90"/>
    </location>
</feature>
<dbReference type="InterPro" id="IPR033121">
    <property type="entry name" value="PEPTIDASE_A1"/>
</dbReference>
<dbReference type="InterPro" id="IPR021109">
    <property type="entry name" value="Peptidase_aspartic_dom_sf"/>
</dbReference>
<dbReference type="PROSITE" id="PS00141">
    <property type="entry name" value="ASP_PROTEASE"/>
    <property type="match status" value="2"/>
</dbReference>
<feature type="active site" evidence="2">
    <location>
        <position position="278"/>
    </location>
</feature>
<protein>
    <submittedName>
        <fullName evidence="7">Digestive cathepsin D CatD5</fullName>
        <ecNumber evidence="7">3.4.23.5</ecNumber>
    </submittedName>
</protein>
<keyword evidence="4" id="KW-0064">Aspartyl protease</keyword>
<dbReference type="GO" id="GO:0004190">
    <property type="term" value="F:aspartic-type endopeptidase activity"/>
    <property type="evidence" value="ECO:0007669"/>
    <property type="project" value="UniProtKB-KW"/>
</dbReference>
<dbReference type="Pfam" id="PF00026">
    <property type="entry name" value="Asp"/>
    <property type="match status" value="1"/>
</dbReference>
<evidence type="ECO:0000256" key="5">
    <source>
        <dbReference type="SAM" id="SignalP"/>
    </source>
</evidence>
<reference evidence="7" key="1">
    <citation type="journal article" date="2016" name="Comp. Biochem. Physiol. B, Biochem. Mol. Biol.">
        <title>Role of cathepsins D in the midgut of Dysdercus peruvianus.</title>
        <authorList>
            <person name="Pimentel A.C."/>
            <person name="Fuzita F.J."/>
            <person name="Palmisano G."/>
            <person name="Ferreira C."/>
            <person name="Terra W.R."/>
        </authorList>
    </citation>
    <scope>NUCLEOTIDE SEQUENCE</scope>
</reference>
<dbReference type="EMBL" id="KX817804">
    <property type="protein sequence ID" value="APC92576.1"/>
    <property type="molecule type" value="mRNA"/>
</dbReference>
<dbReference type="Gene3D" id="2.60.40.1960">
    <property type="match status" value="1"/>
</dbReference>
<dbReference type="InterPro" id="IPR001969">
    <property type="entry name" value="Aspartic_peptidase_AS"/>
</dbReference>
<feature type="disulfide bond" evidence="3">
    <location>
        <begin position="103"/>
        <end position="109"/>
    </location>
</feature>
<dbReference type="PROSITE" id="PS51767">
    <property type="entry name" value="PEPTIDASE_A1"/>
    <property type="match status" value="1"/>
</dbReference>
<evidence type="ECO:0000256" key="4">
    <source>
        <dbReference type="RuleBase" id="RU000454"/>
    </source>
</evidence>
<evidence type="ECO:0000256" key="2">
    <source>
        <dbReference type="PIRSR" id="PIRSR601461-1"/>
    </source>
</evidence>
<accession>A0A1J0KEF2</accession>
<dbReference type="FunFam" id="2.40.70.10:FF:000044">
    <property type="entry name" value="Lysosomal aspartic protease"/>
    <property type="match status" value="1"/>
</dbReference>
<feature type="disulfide bond" evidence="3">
    <location>
        <begin position="311"/>
        <end position="348"/>
    </location>
</feature>
<dbReference type="InterPro" id="IPR001461">
    <property type="entry name" value="Aspartic_peptidase_A1"/>
</dbReference>
<evidence type="ECO:0000256" key="1">
    <source>
        <dbReference type="ARBA" id="ARBA00007447"/>
    </source>
</evidence>
<dbReference type="PANTHER" id="PTHR47966:SF51">
    <property type="entry name" value="BETA-SITE APP-CLEAVING ENZYME, ISOFORM A-RELATED"/>
    <property type="match status" value="1"/>
</dbReference>
<keyword evidence="4 7" id="KW-0378">Hydrolase</keyword>
<dbReference type="PANTHER" id="PTHR47966">
    <property type="entry name" value="BETA-SITE APP-CLEAVING ENZYME, ISOFORM A-RELATED"/>
    <property type="match status" value="1"/>
</dbReference>
<proteinExistence type="evidence at transcript level"/>
<dbReference type="EC" id="3.4.23.5" evidence="7"/>
<feature type="chain" id="PRO_5013266705" evidence="5">
    <location>
        <begin position="21"/>
        <end position="390"/>
    </location>
</feature>
<dbReference type="SUPFAM" id="SSF50630">
    <property type="entry name" value="Acid proteases"/>
    <property type="match status" value="1"/>
</dbReference>
<name>A0A1J0KEF2_9HEMI</name>
<evidence type="ECO:0000259" key="6">
    <source>
        <dbReference type="PROSITE" id="PS51767"/>
    </source>
</evidence>
<evidence type="ECO:0000256" key="3">
    <source>
        <dbReference type="PIRSR" id="PIRSR601461-2"/>
    </source>
</evidence>
<dbReference type="GO" id="GO:0005764">
    <property type="term" value="C:lysosome"/>
    <property type="evidence" value="ECO:0007669"/>
    <property type="project" value="TreeGrafter"/>
</dbReference>